<name>A0ABD2MTZ9_9CUCU</name>
<reference evidence="1 2" key="1">
    <citation type="journal article" date="2021" name="BMC Biol.">
        <title>Horizontally acquired antibacterial genes associated with adaptive radiation of ladybird beetles.</title>
        <authorList>
            <person name="Li H.S."/>
            <person name="Tang X.F."/>
            <person name="Huang Y.H."/>
            <person name="Xu Z.Y."/>
            <person name="Chen M.L."/>
            <person name="Du X.Y."/>
            <person name="Qiu B.Y."/>
            <person name="Chen P.T."/>
            <person name="Zhang W."/>
            <person name="Slipinski A."/>
            <person name="Escalona H.E."/>
            <person name="Waterhouse R.M."/>
            <person name="Zwick A."/>
            <person name="Pang H."/>
        </authorList>
    </citation>
    <scope>NUCLEOTIDE SEQUENCE [LARGE SCALE GENOMIC DNA]</scope>
    <source>
        <strain evidence="1">SYSU2018</strain>
    </source>
</reference>
<dbReference type="Proteomes" id="UP001516400">
    <property type="component" value="Unassembled WGS sequence"/>
</dbReference>
<protein>
    <submittedName>
        <fullName evidence="1">Uncharacterized protein</fullName>
    </submittedName>
</protein>
<accession>A0ABD2MTZ9</accession>
<comment type="caution">
    <text evidence="1">The sequence shown here is derived from an EMBL/GenBank/DDBJ whole genome shotgun (WGS) entry which is preliminary data.</text>
</comment>
<gene>
    <name evidence="1" type="ORF">HHI36_008787</name>
</gene>
<keyword evidence="2" id="KW-1185">Reference proteome</keyword>
<organism evidence="1 2">
    <name type="scientific">Cryptolaemus montrouzieri</name>
    <dbReference type="NCBI Taxonomy" id="559131"/>
    <lineage>
        <taxon>Eukaryota</taxon>
        <taxon>Metazoa</taxon>
        <taxon>Ecdysozoa</taxon>
        <taxon>Arthropoda</taxon>
        <taxon>Hexapoda</taxon>
        <taxon>Insecta</taxon>
        <taxon>Pterygota</taxon>
        <taxon>Neoptera</taxon>
        <taxon>Endopterygota</taxon>
        <taxon>Coleoptera</taxon>
        <taxon>Polyphaga</taxon>
        <taxon>Cucujiformia</taxon>
        <taxon>Coccinelloidea</taxon>
        <taxon>Coccinellidae</taxon>
        <taxon>Scymninae</taxon>
        <taxon>Scymnini</taxon>
        <taxon>Cryptolaemus</taxon>
    </lineage>
</organism>
<evidence type="ECO:0000313" key="2">
    <source>
        <dbReference type="Proteomes" id="UP001516400"/>
    </source>
</evidence>
<sequence>MRAFGYVVYSRVPDSSRSKLDDKGVKYAPASYTQAKASPYWVHWKSAINLEIGALTDDNSRELVKPPEGEKIVSN</sequence>
<dbReference type="EMBL" id="JABFTP020000021">
    <property type="protein sequence ID" value="KAL3269727.1"/>
    <property type="molecule type" value="Genomic_DNA"/>
</dbReference>
<dbReference type="AlphaFoldDB" id="A0ABD2MTZ9"/>
<proteinExistence type="predicted"/>
<evidence type="ECO:0000313" key="1">
    <source>
        <dbReference type="EMBL" id="KAL3269727.1"/>
    </source>
</evidence>